<name>A0A645ENB0_9ZZZZ</name>
<evidence type="ECO:0000313" key="1">
    <source>
        <dbReference type="EMBL" id="MPN02033.1"/>
    </source>
</evidence>
<organism evidence="1">
    <name type="scientific">bioreactor metagenome</name>
    <dbReference type="NCBI Taxonomy" id="1076179"/>
    <lineage>
        <taxon>unclassified sequences</taxon>
        <taxon>metagenomes</taxon>
        <taxon>ecological metagenomes</taxon>
    </lineage>
</organism>
<gene>
    <name evidence="1" type="ORF">SDC9_149246</name>
</gene>
<comment type="caution">
    <text evidence="1">The sequence shown here is derived from an EMBL/GenBank/DDBJ whole genome shotgun (WGS) entry which is preliminary data.</text>
</comment>
<sequence>MLHRGARGGLGRHLRCKRRGLFRAAETQRTCARPAQSVPLQVGDGYEGVVEGGTDVRGPALNVLALAALARGGCLFDLLCCCHVRYSSLPFLAALRALGSLARAGVLLGALSANRQALTVPYAAVATDLDQSLDVHRGFAAKIALHLEIVVDVVSELRNIAFSEVAYANVGVDAGRGQYFQSGPVADPIDIGQTVFDPFVSGKVNARNTCHIVPLPP</sequence>
<proteinExistence type="predicted"/>
<protein>
    <submittedName>
        <fullName evidence="1">Uncharacterized protein</fullName>
    </submittedName>
</protein>
<accession>A0A645ENB0</accession>
<reference evidence="1" key="1">
    <citation type="submission" date="2019-08" db="EMBL/GenBank/DDBJ databases">
        <authorList>
            <person name="Kucharzyk K."/>
            <person name="Murdoch R.W."/>
            <person name="Higgins S."/>
            <person name="Loffler F."/>
        </authorList>
    </citation>
    <scope>NUCLEOTIDE SEQUENCE</scope>
</reference>
<dbReference type="EMBL" id="VSSQ01047997">
    <property type="protein sequence ID" value="MPN02033.1"/>
    <property type="molecule type" value="Genomic_DNA"/>
</dbReference>
<dbReference type="AlphaFoldDB" id="A0A645ENB0"/>